<evidence type="ECO:0000256" key="1">
    <source>
        <dbReference type="ARBA" id="ARBA00003195"/>
    </source>
</evidence>
<feature type="disulfide bond" evidence="12">
    <location>
        <begin position="41"/>
        <end position="74"/>
    </location>
</feature>
<keyword evidence="10" id="KW-0472">Membrane</keyword>
<dbReference type="GeneID" id="20247475"/>
<evidence type="ECO:0000256" key="7">
    <source>
        <dbReference type="ARBA" id="ARBA00022792"/>
    </source>
</evidence>
<keyword evidence="8" id="KW-0249">Electron transport</keyword>
<sequence length="113" mass="12679">MTDGESQPKGPVMGTMIFPMVKIPGLTDFTHGNLSGQRTLCSGMDMDLQRCLARVGLNKHLELCSKESEDFVECMSHSKQRERYEIMKAERERQKKAPLPPPPYDSLGAVLPQ</sequence>
<dbReference type="EMBL" id="KB199650">
    <property type="protein sequence ID" value="ESP05256.1"/>
    <property type="molecule type" value="Genomic_DNA"/>
</dbReference>
<keyword evidence="11 12" id="KW-1015">Disulfide bond</keyword>
<evidence type="ECO:0000256" key="13">
    <source>
        <dbReference type="SAM" id="MobiDB-lite"/>
    </source>
</evidence>
<dbReference type="Proteomes" id="UP000030746">
    <property type="component" value="Unassembled WGS sequence"/>
</dbReference>
<evidence type="ECO:0000256" key="6">
    <source>
        <dbReference type="ARBA" id="ARBA00022660"/>
    </source>
</evidence>
<keyword evidence="7" id="KW-0999">Mitochondrion inner membrane</keyword>
<dbReference type="AlphaFoldDB" id="V4BC71"/>
<keyword evidence="9" id="KW-0496">Mitochondrion</keyword>
<name>V4BC71_LOTGI</name>
<organism evidence="14 15">
    <name type="scientific">Lottia gigantea</name>
    <name type="common">Giant owl limpet</name>
    <dbReference type="NCBI Taxonomy" id="225164"/>
    <lineage>
        <taxon>Eukaryota</taxon>
        <taxon>Metazoa</taxon>
        <taxon>Spiralia</taxon>
        <taxon>Lophotrochozoa</taxon>
        <taxon>Mollusca</taxon>
        <taxon>Gastropoda</taxon>
        <taxon>Patellogastropoda</taxon>
        <taxon>Lottioidea</taxon>
        <taxon>Lottiidae</taxon>
        <taxon>Lottia</taxon>
    </lineage>
</organism>
<dbReference type="RefSeq" id="XP_009043801.1">
    <property type="nucleotide sequence ID" value="XM_009045553.1"/>
</dbReference>
<dbReference type="OrthoDB" id="9992197at2759"/>
<comment type="function">
    <text evidence="1">Accessory subunit of the mitochondrial membrane respiratory chain NADH dehydrogenase (Complex I), that is believed not to be involved in catalysis. Complex I functions in the transfer of electrons from NADH to the respiratory chain. The immediate electron acceptor for the enzyme is believed to be ubiquinone.</text>
</comment>
<evidence type="ECO:0000256" key="10">
    <source>
        <dbReference type="ARBA" id="ARBA00023136"/>
    </source>
</evidence>
<dbReference type="GO" id="GO:0005758">
    <property type="term" value="C:mitochondrial intermembrane space"/>
    <property type="evidence" value="ECO:0007669"/>
    <property type="project" value="UniProtKB-SubCell"/>
</dbReference>
<evidence type="ECO:0000313" key="14">
    <source>
        <dbReference type="EMBL" id="ESP05256.1"/>
    </source>
</evidence>
<dbReference type="HOGENOM" id="CLU_2136284_0_0_1"/>
<evidence type="ECO:0000256" key="5">
    <source>
        <dbReference type="ARBA" id="ARBA00022448"/>
    </source>
</evidence>
<evidence type="ECO:0000256" key="3">
    <source>
        <dbReference type="ARBA" id="ARBA00004637"/>
    </source>
</evidence>
<dbReference type="CTD" id="20247475"/>
<comment type="similarity">
    <text evidence="4">Belongs to the complex I NDUFS5 subunit family.</text>
</comment>
<evidence type="ECO:0000256" key="8">
    <source>
        <dbReference type="ARBA" id="ARBA00022982"/>
    </source>
</evidence>
<evidence type="ECO:0000256" key="11">
    <source>
        <dbReference type="ARBA" id="ARBA00023157"/>
    </source>
</evidence>
<feature type="disulfide bond" evidence="12">
    <location>
        <begin position="51"/>
        <end position="64"/>
    </location>
</feature>
<keyword evidence="5" id="KW-0813">Transport</keyword>
<dbReference type="InterPro" id="IPR019342">
    <property type="entry name" value="NADH_UbQ_OxRdtase_FeS-su5"/>
</dbReference>
<protein>
    <submittedName>
        <fullName evidence="14">Uncharacterized protein</fullName>
    </submittedName>
</protein>
<reference evidence="14 15" key="1">
    <citation type="journal article" date="2013" name="Nature">
        <title>Insights into bilaterian evolution from three spiralian genomes.</title>
        <authorList>
            <person name="Simakov O."/>
            <person name="Marletaz F."/>
            <person name="Cho S.J."/>
            <person name="Edsinger-Gonzales E."/>
            <person name="Havlak P."/>
            <person name="Hellsten U."/>
            <person name="Kuo D.H."/>
            <person name="Larsson T."/>
            <person name="Lv J."/>
            <person name="Arendt D."/>
            <person name="Savage R."/>
            <person name="Osoegawa K."/>
            <person name="de Jong P."/>
            <person name="Grimwood J."/>
            <person name="Chapman J.A."/>
            <person name="Shapiro H."/>
            <person name="Aerts A."/>
            <person name="Otillar R.P."/>
            <person name="Terry A.Y."/>
            <person name="Boore J.L."/>
            <person name="Grigoriev I.V."/>
            <person name="Lindberg D.R."/>
            <person name="Seaver E.C."/>
            <person name="Weisblat D.A."/>
            <person name="Putnam N.H."/>
            <person name="Rokhsar D.S."/>
        </authorList>
    </citation>
    <scope>NUCLEOTIDE SEQUENCE [LARGE SCALE GENOMIC DNA]</scope>
</reference>
<dbReference type="PANTHER" id="PTHR21268">
    <property type="entry name" value="NADH DEHYDROGENASE [UBIQUINONE] IRON-SULFUR PROTEIN 5"/>
    <property type="match status" value="1"/>
</dbReference>
<dbReference type="PANTHER" id="PTHR21268:SF2">
    <property type="entry name" value="NADH DEHYDROGENASE [UBIQUINONE] IRON-SULFUR PROTEIN 5"/>
    <property type="match status" value="1"/>
</dbReference>
<keyword evidence="6" id="KW-0679">Respiratory chain</keyword>
<dbReference type="GO" id="GO:0005743">
    <property type="term" value="C:mitochondrial inner membrane"/>
    <property type="evidence" value="ECO:0007669"/>
    <property type="project" value="UniProtKB-SubCell"/>
</dbReference>
<evidence type="ECO:0000256" key="9">
    <source>
        <dbReference type="ARBA" id="ARBA00023128"/>
    </source>
</evidence>
<comment type="subcellular location">
    <subcellularLocation>
        <location evidence="3">Mitochondrion inner membrane</location>
        <topology evidence="3">Peripheral membrane protein</topology>
    </subcellularLocation>
    <subcellularLocation>
        <location evidence="2">Mitochondrion intermembrane space</location>
    </subcellularLocation>
</comment>
<evidence type="ECO:0000256" key="12">
    <source>
        <dbReference type="PIRSR" id="PIRSR619342-50"/>
    </source>
</evidence>
<keyword evidence="15" id="KW-1185">Reference proteome</keyword>
<evidence type="ECO:0000256" key="2">
    <source>
        <dbReference type="ARBA" id="ARBA00004569"/>
    </source>
</evidence>
<dbReference type="KEGG" id="lgi:LOTGIDRAFT_227917"/>
<accession>V4BC71</accession>
<dbReference type="Pfam" id="PF10200">
    <property type="entry name" value="Ndufs5"/>
    <property type="match status" value="1"/>
</dbReference>
<feature type="region of interest" description="Disordered" evidence="13">
    <location>
        <begin position="87"/>
        <end position="113"/>
    </location>
</feature>
<gene>
    <name evidence="14" type="ORF">LOTGIDRAFT_227917</name>
</gene>
<evidence type="ECO:0000256" key="4">
    <source>
        <dbReference type="ARBA" id="ARBA00007372"/>
    </source>
</evidence>
<evidence type="ECO:0000313" key="15">
    <source>
        <dbReference type="Proteomes" id="UP000030746"/>
    </source>
</evidence>
<proteinExistence type="inferred from homology"/>